<dbReference type="Gene3D" id="3.20.20.140">
    <property type="entry name" value="Metal-dependent hydrolases"/>
    <property type="match status" value="1"/>
</dbReference>
<dbReference type="InterPro" id="IPR013108">
    <property type="entry name" value="Amidohydro_3"/>
</dbReference>
<protein>
    <submittedName>
        <fullName evidence="2">Amidohydrolase 3</fullName>
    </submittedName>
</protein>
<evidence type="ECO:0000313" key="2">
    <source>
        <dbReference type="EMBL" id="EAX48811.1"/>
    </source>
</evidence>
<dbReference type="EMBL" id="AAWL01000001">
    <property type="protein sequence ID" value="EAX48811.1"/>
    <property type="molecule type" value="Genomic_DNA"/>
</dbReference>
<accession>A1HLV8</accession>
<dbReference type="InterPro" id="IPR033932">
    <property type="entry name" value="YtcJ-like"/>
</dbReference>
<dbReference type="RefSeq" id="WP_007288018.1">
    <property type="nucleotide sequence ID" value="NZ_AAWL01000001.1"/>
</dbReference>
<sequence length="539" mass="58312">MTTPTADLILYNGLFWTGDAACPAATAVAISGDRILAVGDEATVRPYRARRTELINLAGRRALPGFIDNHTHLLMGGLQLLTLDLRGTATRQAFAETIARRARALPPGQWVTGGGWDQEEWPDGKLPDKALLDPYTPNHPVFVTRSDLHMAVANSAALTLAGITRTTTDPAGGQLDRDPATGEPTGILRDAAMELVQRVIPPPEEKEYDAALAAALRHAAALGVTSVQDVTAWKDWHDWNAFCRFHARGLLTLRIYARTPLTSWQQQVALRAEGAPADKWLRLGGVKGFVDGSLGSATAYMFEPYCDAPHTAGLLQDEMYPPGSMQERIGAADRAGLSVSVHAIGDRANHLLLDIFAAVMAANGPRDRRFRIEHAQHLRPEDIKRMAALGVIASVQPAHILDDGGWAERRLGAARCRYTYAFRSLLDAGVTVTFGTDWPVAPLSPFLGIYAAVTRRTKDGQYPDGWVPEQKVTVEEAVRAYTVSGAYAEFAEHEKGSLTPGKLADIVVLSQDILAIPPEAIPATRAVCTIVGGKVVYET</sequence>
<dbReference type="OrthoDB" id="9767366at2"/>
<dbReference type="Gene3D" id="3.10.310.70">
    <property type="match status" value="1"/>
</dbReference>
<dbReference type="Pfam" id="PF07969">
    <property type="entry name" value="Amidohydro_3"/>
    <property type="match status" value="1"/>
</dbReference>
<comment type="caution">
    <text evidence="2">The sequence shown here is derived from an EMBL/GenBank/DDBJ whole genome shotgun (WGS) entry which is preliminary data.</text>
</comment>
<dbReference type="CDD" id="cd01300">
    <property type="entry name" value="YtcJ_like"/>
    <property type="match status" value="1"/>
</dbReference>
<dbReference type="PANTHER" id="PTHR22642:SF2">
    <property type="entry name" value="PROTEIN LONG AFTER FAR-RED 3"/>
    <property type="match status" value="1"/>
</dbReference>
<dbReference type="InterPro" id="IPR032466">
    <property type="entry name" value="Metal_Hydrolase"/>
</dbReference>
<dbReference type="eggNOG" id="COG1574">
    <property type="taxonomic scope" value="Bacteria"/>
</dbReference>
<keyword evidence="3" id="KW-1185">Reference proteome</keyword>
<dbReference type="PANTHER" id="PTHR22642">
    <property type="entry name" value="IMIDAZOLONEPROPIONASE"/>
    <property type="match status" value="1"/>
</dbReference>
<dbReference type="InterPro" id="IPR011059">
    <property type="entry name" value="Metal-dep_hydrolase_composite"/>
</dbReference>
<dbReference type="Proteomes" id="UP000005139">
    <property type="component" value="Unassembled WGS sequence"/>
</dbReference>
<dbReference type="Gene3D" id="2.30.40.10">
    <property type="entry name" value="Urease, subunit C, domain 1"/>
    <property type="match status" value="1"/>
</dbReference>
<organism evidence="2 3">
    <name type="scientific">Thermosinus carboxydivorans Nor1</name>
    <dbReference type="NCBI Taxonomy" id="401526"/>
    <lineage>
        <taxon>Bacteria</taxon>
        <taxon>Bacillati</taxon>
        <taxon>Bacillota</taxon>
        <taxon>Negativicutes</taxon>
        <taxon>Selenomonadales</taxon>
        <taxon>Sporomusaceae</taxon>
        <taxon>Thermosinus</taxon>
    </lineage>
</organism>
<dbReference type="SUPFAM" id="SSF51556">
    <property type="entry name" value="Metallo-dependent hydrolases"/>
    <property type="match status" value="1"/>
</dbReference>
<reference evidence="2 3" key="2">
    <citation type="submission" date="2007-01" db="EMBL/GenBank/DDBJ databases">
        <title>Sequencing of the draft genome and assembly of Thermosinus carboxydivorans Nor1.</title>
        <authorList>
            <consortium name="US DOE Joint Genome Institute (JGI-PGF)"/>
            <person name="Copeland A."/>
            <person name="Lucas S."/>
            <person name="Lapidus A."/>
            <person name="Barry K."/>
            <person name="Glavina del Rio T."/>
            <person name="Dalin E."/>
            <person name="Tice H."/>
            <person name="Bruce D."/>
            <person name="Pitluck S."/>
            <person name="Richardson P."/>
        </authorList>
    </citation>
    <scope>NUCLEOTIDE SEQUENCE [LARGE SCALE GENOMIC DNA]</scope>
    <source>
        <strain evidence="2 3">Nor1</strain>
    </source>
</reference>
<evidence type="ECO:0000313" key="3">
    <source>
        <dbReference type="Proteomes" id="UP000005139"/>
    </source>
</evidence>
<reference evidence="2 3" key="1">
    <citation type="submission" date="2007-01" db="EMBL/GenBank/DDBJ databases">
        <title>Annotation of the draft genome assembly of Thermosinus carboxydivorans Nor1.</title>
        <authorList>
            <consortium name="US DOE Joint Genome Institute (JGI-ORNL)"/>
            <person name="Larimer F."/>
            <person name="Land M."/>
            <person name="Hauser L."/>
        </authorList>
    </citation>
    <scope>NUCLEOTIDE SEQUENCE [LARGE SCALE GENOMIC DNA]</scope>
    <source>
        <strain evidence="2 3">Nor1</strain>
    </source>
</reference>
<name>A1HLV8_9FIRM</name>
<dbReference type="SUPFAM" id="SSF51338">
    <property type="entry name" value="Composite domain of metallo-dependent hydrolases"/>
    <property type="match status" value="1"/>
</dbReference>
<dbReference type="AlphaFoldDB" id="A1HLV8"/>
<evidence type="ECO:0000259" key="1">
    <source>
        <dbReference type="Pfam" id="PF07969"/>
    </source>
</evidence>
<proteinExistence type="predicted"/>
<gene>
    <name evidence="2" type="ORF">TcarDRAFT_2500</name>
</gene>
<dbReference type="GO" id="GO:0016810">
    <property type="term" value="F:hydrolase activity, acting on carbon-nitrogen (but not peptide) bonds"/>
    <property type="evidence" value="ECO:0007669"/>
    <property type="project" value="InterPro"/>
</dbReference>
<feature type="domain" description="Amidohydrolase 3" evidence="1">
    <location>
        <begin position="53"/>
        <end position="537"/>
    </location>
</feature>
<keyword evidence="2" id="KW-0378">Hydrolase</keyword>